<gene>
    <name evidence="4" type="primary">LOC126911521</name>
</gene>
<feature type="compositionally biased region" description="Low complexity" evidence="1">
    <location>
        <begin position="105"/>
        <end position="120"/>
    </location>
</feature>
<dbReference type="PANTHER" id="PTHR10773">
    <property type="entry name" value="DNA-DIRECTED RNA POLYMERASES I, II, AND III SUBUNIT RPABC2"/>
    <property type="match status" value="1"/>
</dbReference>
<dbReference type="PANTHER" id="PTHR10773:SF19">
    <property type="match status" value="1"/>
</dbReference>
<dbReference type="AlphaFoldDB" id="A0A9R0EZM5"/>
<keyword evidence="3" id="KW-1185">Reference proteome</keyword>
<name>A0A9R0EZM5_SPOFR</name>
<dbReference type="GeneID" id="126911521"/>
<dbReference type="Pfam" id="PF25273">
    <property type="entry name" value="DUF7869"/>
    <property type="match status" value="1"/>
</dbReference>
<evidence type="ECO:0000259" key="2">
    <source>
        <dbReference type="Pfam" id="PF25273"/>
    </source>
</evidence>
<evidence type="ECO:0000313" key="4">
    <source>
        <dbReference type="RefSeq" id="XP_050555028.1"/>
    </source>
</evidence>
<accession>A0A9R0EZM5</accession>
<feature type="domain" description="DUF7869" evidence="2">
    <location>
        <begin position="481"/>
        <end position="606"/>
    </location>
</feature>
<dbReference type="Proteomes" id="UP000829999">
    <property type="component" value="Chromosome 15"/>
</dbReference>
<evidence type="ECO:0000256" key="1">
    <source>
        <dbReference type="SAM" id="MobiDB-lite"/>
    </source>
</evidence>
<proteinExistence type="predicted"/>
<sequence length="725" mass="83543">MFGNSFSNSTGSIDDNFELTNLAAILPVIASPTPKDSEPCDEDFLNESADVIENSFDMTPMPSPNNDFLKYVACTSTPLFSNVSNCEADNNCSSSSSRANTPLLSNVSSQDSSVCSSNESTPSSSKIIGRKRRRRRDEWKDIKRKCLKNMGKAYLSRNGVQRDGKILKQPCPVTCRLKCFEKFDAQQRERIFNSFWRIGDHCRQWDYIVNHTEVGDTKYPSTTKLVSRRKKSIKYCLPLIESNSDIPNKVFVCKTMFLNTLSVGERTVQTALAKWSSGGGSVSPDRRGGTRTIVIDDEIKQDVLRHVKTFQPVESHYVRKDTTKIYLDSDLTFTKMFSLYNEWCITENITKKATTVRQYRDIINQNLNISFHKPKKDICNECHIYNTNKDTMTEEEKQKQELHMSNKIKAREMKASDKKEALESGGKIVTACFDFQKILNCPHGNVGLFYYKRKLSIYNFTIFDLASQEGFCYMWPESNGKHGACEVASCLSKFIETKVSQGAKEFRFWSDNCAGQNRNRIVFAFYTYAAKKYKITIVHRFLERGHTQNEADSVHALIERNAKNKLIYTPAQWFALVRWSKVKPPNYTVIEMSFTDFYNYKVLLDGRNWAKNTKNQKISWTKIREVQVVSNEPYILNYRYSFEEDNVMNLLTKKGYSSRRKNHSLLDTEVLEQCYTDHLPITLAKFNDLLSLCQGRIIPQEYHTFYQQLSHSGTFAEQNNSDSFD</sequence>
<protein>
    <submittedName>
        <fullName evidence="4">Uncharacterized protein LOC126911521</fullName>
    </submittedName>
</protein>
<reference evidence="4" key="1">
    <citation type="submission" date="2025-08" db="UniProtKB">
        <authorList>
            <consortium name="RefSeq"/>
        </authorList>
    </citation>
    <scope>IDENTIFICATION</scope>
    <source>
        <tissue evidence="4">Whole larval tissue</tissue>
    </source>
</reference>
<dbReference type="OrthoDB" id="7460503at2759"/>
<dbReference type="RefSeq" id="XP_050555028.1">
    <property type="nucleotide sequence ID" value="XM_050699071.1"/>
</dbReference>
<dbReference type="InterPro" id="IPR057191">
    <property type="entry name" value="DUF7869"/>
</dbReference>
<evidence type="ECO:0000313" key="3">
    <source>
        <dbReference type="Proteomes" id="UP000829999"/>
    </source>
</evidence>
<organism evidence="3 4">
    <name type="scientific">Spodoptera frugiperda</name>
    <name type="common">Fall armyworm</name>
    <dbReference type="NCBI Taxonomy" id="7108"/>
    <lineage>
        <taxon>Eukaryota</taxon>
        <taxon>Metazoa</taxon>
        <taxon>Ecdysozoa</taxon>
        <taxon>Arthropoda</taxon>
        <taxon>Hexapoda</taxon>
        <taxon>Insecta</taxon>
        <taxon>Pterygota</taxon>
        <taxon>Neoptera</taxon>
        <taxon>Endopterygota</taxon>
        <taxon>Lepidoptera</taxon>
        <taxon>Glossata</taxon>
        <taxon>Ditrysia</taxon>
        <taxon>Noctuoidea</taxon>
        <taxon>Noctuidae</taxon>
        <taxon>Amphipyrinae</taxon>
        <taxon>Spodoptera</taxon>
    </lineage>
</organism>
<feature type="region of interest" description="Disordered" evidence="1">
    <location>
        <begin position="103"/>
        <end position="136"/>
    </location>
</feature>